<dbReference type="AlphaFoldDB" id="A0A1Q2MAE2"/>
<accession>A0A1Q2MAE2</accession>
<feature type="modified residue" description="4-aspartylphosphate" evidence="6">
    <location>
        <position position="54"/>
    </location>
</feature>
<dbReference type="PANTHER" id="PTHR48111">
    <property type="entry name" value="REGULATOR OF RPOS"/>
    <property type="match status" value="1"/>
</dbReference>
<keyword evidence="1 6" id="KW-0597">Phosphoprotein</keyword>
<keyword evidence="3" id="KW-0805">Transcription regulation</keyword>
<keyword evidence="4 7" id="KW-0238">DNA-binding</keyword>
<keyword evidence="5" id="KW-0804">Transcription</keyword>
<dbReference type="InterPro" id="IPR001789">
    <property type="entry name" value="Sig_transdc_resp-reg_receiver"/>
</dbReference>
<dbReference type="SUPFAM" id="SSF52172">
    <property type="entry name" value="CheY-like"/>
    <property type="match status" value="1"/>
</dbReference>
<protein>
    <submittedName>
        <fullName evidence="10">DNA-binding response regulator</fullName>
    </submittedName>
</protein>
<dbReference type="GO" id="GO:0005829">
    <property type="term" value="C:cytosol"/>
    <property type="evidence" value="ECO:0007669"/>
    <property type="project" value="TreeGrafter"/>
</dbReference>
<dbReference type="FunFam" id="3.40.50.2300:FF:000001">
    <property type="entry name" value="DNA-binding response regulator PhoB"/>
    <property type="match status" value="1"/>
</dbReference>
<sequence length="224" mass="25524">MTMHNILLVEDDDEIARLTCMYLEAEGYQVSTIQDGDQAIDAIRRRNPDLIILDLMLPGLSGAEICQQARNFHQKPILVLTACDDDANEIGLLKLGADDYLAKPLRPHVLTARIEALLRRSSQTHSAQEVDTVTYQREIDAFMYNGKRLELTDAEYDLLKLLYDHRGKAVSRETCCQGLRGIHYDLSDRSIDMRISGLRRKLGDDSKPYRMIRTVRNKGYLLNG</sequence>
<evidence type="ECO:0000313" key="10">
    <source>
        <dbReference type="EMBL" id="AQQ69508.1"/>
    </source>
</evidence>
<dbReference type="GO" id="GO:0000156">
    <property type="term" value="F:phosphorelay response regulator activity"/>
    <property type="evidence" value="ECO:0007669"/>
    <property type="project" value="TreeGrafter"/>
</dbReference>
<dbReference type="PANTHER" id="PTHR48111:SF47">
    <property type="entry name" value="TRANSCRIPTIONAL REGULATORY PROTEIN RSTA"/>
    <property type="match status" value="1"/>
</dbReference>
<dbReference type="CDD" id="cd00383">
    <property type="entry name" value="trans_reg_C"/>
    <property type="match status" value="1"/>
</dbReference>
<dbReference type="InterPro" id="IPR001867">
    <property type="entry name" value="OmpR/PhoB-type_DNA-bd"/>
</dbReference>
<evidence type="ECO:0000256" key="7">
    <source>
        <dbReference type="PROSITE-ProRule" id="PRU01091"/>
    </source>
</evidence>
<evidence type="ECO:0000256" key="3">
    <source>
        <dbReference type="ARBA" id="ARBA00023015"/>
    </source>
</evidence>
<proteinExistence type="predicted"/>
<evidence type="ECO:0000256" key="1">
    <source>
        <dbReference type="ARBA" id="ARBA00022553"/>
    </source>
</evidence>
<dbReference type="GO" id="GO:0032993">
    <property type="term" value="C:protein-DNA complex"/>
    <property type="evidence" value="ECO:0007669"/>
    <property type="project" value="TreeGrafter"/>
</dbReference>
<dbReference type="STRING" id="260552.Mag101_10465"/>
<dbReference type="GO" id="GO:0006355">
    <property type="term" value="P:regulation of DNA-templated transcription"/>
    <property type="evidence" value="ECO:0007669"/>
    <property type="project" value="InterPro"/>
</dbReference>
<dbReference type="GO" id="GO:0000976">
    <property type="term" value="F:transcription cis-regulatory region binding"/>
    <property type="evidence" value="ECO:0007669"/>
    <property type="project" value="TreeGrafter"/>
</dbReference>
<feature type="domain" description="Response regulatory" evidence="8">
    <location>
        <begin position="5"/>
        <end position="118"/>
    </location>
</feature>
<dbReference type="Gene3D" id="3.40.50.2300">
    <property type="match status" value="1"/>
</dbReference>
<evidence type="ECO:0000313" key="11">
    <source>
        <dbReference type="Proteomes" id="UP000188219"/>
    </source>
</evidence>
<dbReference type="InterPro" id="IPR036388">
    <property type="entry name" value="WH-like_DNA-bd_sf"/>
</dbReference>
<evidence type="ECO:0000259" key="8">
    <source>
        <dbReference type="PROSITE" id="PS50110"/>
    </source>
</evidence>
<dbReference type="InterPro" id="IPR016032">
    <property type="entry name" value="Sig_transdc_resp-reg_C-effctor"/>
</dbReference>
<dbReference type="Pfam" id="PF00072">
    <property type="entry name" value="Response_reg"/>
    <property type="match status" value="1"/>
</dbReference>
<dbReference type="Gene3D" id="1.10.10.10">
    <property type="entry name" value="Winged helix-like DNA-binding domain superfamily/Winged helix DNA-binding domain"/>
    <property type="match status" value="1"/>
</dbReference>
<evidence type="ECO:0000256" key="2">
    <source>
        <dbReference type="ARBA" id="ARBA00023012"/>
    </source>
</evidence>
<dbReference type="Pfam" id="PF00486">
    <property type="entry name" value="Trans_reg_C"/>
    <property type="match status" value="1"/>
</dbReference>
<evidence type="ECO:0000256" key="6">
    <source>
        <dbReference type="PROSITE-ProRule" id="PRU00169"/>
    </source>
</evidence>
<feature type="DNA-binding region" description="OmpR/PhoB-type" evidence="7">
    <location>
        <begin position="120"/>
        <end position="224"/>
    </location>
</feature>
<dbReference type="KEGG" id="maga:Mag101_10465"/>
<reference evidence="10" key="1">
    <citation type="submission" date="2017-02" db="EMBL/GenBank/DDBJ databases">
        <title>Genome of Microbulbifer agarilyticus GP101.</title>
        <authorList>
            <person name="Jung J."/>
            <person name="Bae S.S."/>
            <person name="Baek K."/>
        </authorList>
    </citation>
    <scope>NUCLEOTIDE SEQUENCE [LARGE SCALE GENOMIC DNA]</scope>
    <source>
        <strain evidence="10">GP101</strain>
    </source>
</reference>
<dbReference type="SUPFAM" id="SSF46894">
    <property type="entry name" value="C-terminal effector domain of the bipartite response regulators"/>
    <property type="match status" value="1"/>
</dbReference>
<dbReference type="InterPro" id="IPR039420">
    <property type="entry name" value="WalR-like"/>
</dbReference>
<dbReference type="SMART" id="SM00862">
    <property type="entry name" value="Trans_reg_C"/>
    <property type="match status" value="1"/>
</dbReference>
<dbReference type="InterPro" id="IPR011006">
    <property type="entry name" value="CheY-like_superfamily"/>
</dbReference>
<keyword evidence="2" id="KW-0902">Two-component regulatory system</keyword>
<evidence type="ECO:0000256" key="5">
    <source>
        <dbReference type="ARBA" id="ARBA00023163"/>
    </source>
</evidence>
<dbReference type="PROSITE" id="PS50110">
    <property type="entry name" value="RESPONSE_REGULATORY"/>
    <property type="match status" value="1"/>
</dbReference>
<keyword evidence="11" id="KW-1185">Reference proteome</keyword>
<dbReference type="Proteomes" id="UP000188219">
    <property type="component" value="Chromosome"/>
</dbReference>
<gene>
    <name evidence="10" type="ORF">Mag101_10465</name>
</gene>
<evidence type="ECO:0000256" key="4">
    <source>
        <dbReference type="ARBA" id="ARBA00023125"/>
    </source>
</evidence>
<dbReference type="EMBL" id="CP019650">
    <property type="protein sequence ID" value="AQQ69508.1"/>
    <property type="molecule type" value="Genomic_DNA"/>
</dbReference>
<dbReference type="SMART" id="SM00448">
    <property type="entry name" value="REC"/>
    <property type="match status" value="1"/>
</dbReference>
<feature type="domain" description="OmpR/PhoB-type" evidence="9">
    <location>
        <begin position="120"/>
        <end position="224"/>
    </location>
</feature>
<evidence type="ECO:0000259" key="9">
    <source>
        <dbReference type="PROSITE" id="PS51755"/>
    </source>
</evidence>
<name>A0A1Q2MAE2_9GAMM</name>
<dbReference type="PROSITE" id="PS51755">
    <property type="entry name" value="OMPR_PHOB"/>
    <property type="match status" value="1"/>
</dbReference>
<organism evidence="10 11">
    <name type="scientific">Microbulbifer agarilyticus</name>
    <dbReference type="NCBI Taxonomy" id="260552"/>
    <lineage>
        <taxon>Bacteria</taxon>
        <taxon>Pseudomonadati</taxon>
        <taxon>Pseudomonadota</taxon>
        <taxon>Gammaproteobacteria</taxon>
        <taxon>Cellvibrionales</taxon>
        <taxon>Microbulbiferaceae</taxon>
        <taxon>Microbulbifer</taxon>
    </lineage>
</organism>